<gene>
    <name evidence="2" type="ORF">V9T40_006309</name>
</gene>
<name>A0AAN9TZ93_9HEMI</name>
<reference evidence="2 3" key="1">
    <citation type="submission" date="2024-03" db="EMBL/GenBank/DDBJ databases">
        <title>Adaptation during the transition from Ophiocordyceps entomopathogen to insect associate is accompanied by gene loss and intensified selection.</title>
        <authorList>
            <person name="Ward C.M."/>
            <person name="Onetto C.A."/>
            <person name="Borneman A.R."/>
        </authorList>
    </citation>
    <scope>NUCLEOTIDE SEQUENCE [LARGE SCALE GENOMIC DNA]</scope>
    <source>
        <strain evidence="2">AWRI1</strain>
        <tissue evidence="2">Single Adult Female</tissue>
    </source>
</reference>
<proteinExistence type="predicted"/>
<dbReference type="EMBL" id="JBBCAQ010000014">
    <property type="protein sequence ID" value="KAK7598074.1"/>
    <property type="molecule type" value="Genomic_DNA"/>
</dbReference>
<feature type="compositionally biased region" description="Basic and acidic residues" evidence="1">
    <location>
        <begin position="1197"/>
        <end position="1215"/>
    </location>
</feature>
<feature type="region of interest" description="Disordered" evidence="1">
    <location>
        <begin position="1100"/>
        <end position="1155"/>
    </location>
</feature>
<feature type="region of interest" description="Disordered" evidence="1">
    <location>
        <begin position="1170"/>
        <end position="1255"/>
    </location>
</feature>
<feature type="compositionally biased region" description="Basic and acidic residues" evidence="1">
    <location>
        <begin position="1244"/>
        <end position="1255"/>
    </location>
</feature>
<dbReference type="AlphaFoldDB" id="A0AAN9TZ93"/>
<keyword evidence="3" id="KW-1185">Reference proteome</keyword>
<organism evidence="2 3">
    <name type="scientific">Parthenolecanium corni</name>
    <dbReference type="NCBI Taxonomy" id="536013"/>
    <lineage>
        <taxon>Eukaryota</taxon>
        <taxon>Metazoa</taxon>
        <taxon>Ecdysozoa</taxon>
        <taxon>Arthropoda</taxon>
        <taxon>Hexapoda</taxon>
        <taxon>Insecta</taxon>
        <taxon>Pterygota</taxon>
        <taxon>Neoptera</taxon>
        <taxon>Paraneoptera</taxon>
        <taxon>Hemiptera</taxon>
        <taxon>Sternorrhyncha</taxon>
        <taxon>Coccoidea</taxon>
        <taxon>Coccidae</taxon>
        <taxon>Parthenolecanium</taxon>
    </lineage>
</organism>
<comment type="caution">
    <text evidence="2">The sequence shown here is derived from an EMBL/GenBank/DDBJ whole genome shotgun (WGS) entry which is preliminary data.</text>
</comment>
<dbReference type="Proteomes" id="UP001367676">
    <property type="component" value="Unassembled WGS sequence"/>
</dbReference>
<protein>
    <submittedName>
        <fullName evidence="2">Uncharacterized protein</fullName>
    </submittedName>
</protein>
<evidence type="ECO:0000256" key="1">
    <source>
        <dbReference type="SAM" id="MobiDB-lite"/>
    </source>
</evidence>
<sequence length="1255" mass="143624">MKNIRKQLVSWKNEFEAGKFTNVLNEYKSCLNEQQWSLNDEVYAASYCLIALNVEVHKVSKPNLNDAPLALVIFDLAKIFCESVAKSWELVTVDFPAGVFYIFKYLLDQNHVDESLYVATKAFEYQAKRSAPENTKNQPNVSYSMLIHLFNFTEKIQLTEENRSKVSSLMIFLSANLSVGSRVKLPAFLKYFSSFFLKSARTAGDDYADLCSSVLKNIARSACHEEAVAESTFMEIIRTLVPEICELSLNKQSEKLLLHFFYIFEENCSTSSTCISFCRNIFRMSVCLAEDTCLSDVVVRANYELQMLISDESPVLKSAVYFSTVVILKMRKWDSGECPFKKNCALQLFELLYTLAEQLYEINLNEFCQKEDTPRKDICSCVYLCSFLLHFAEKITDLTPTVPFAYDYILKSVEFFRKCIRNIRHLEKKKRHNMLSFIGASCVNIYHKLAKFELQRKYIQLCTIIGPAFATLDGEDLTDPNFQVCLKKIIVNLCVCYRTTNSYVEALIASIVWSIILPNHSATFMDVFGNVKQKLFASSNKAEHSYAASPLENEISTLHVLLGDLLYVKFRIELLMHRSENEGELKSLSSLKKPVPAEPGMEPDFKDEGNITLTNYVCLSAQRKLIKILDSALENWQKGLRNNSNLDLSHLKDAALIYRLYCNTVREIEAWKLLYSAAICVDDSTMAVYAYANLLTMPWEQEAEWKNNVENELLPKASDYIRLFYQLSYLHRRLIDGFNEQDEKTLLSLSQDALLKHNLWANYCFLMSLCQQRNVVKFSKSQQLMSFLAYSNLMSRAKSRKWNSLGECCELQCLLFDVVLPLVTANVRVYQVAEAKSYLKDPINLILKLSLPFRICQYLNISVRIDALTSSLDECYLKLQDICDILELKRDKQALLRKPSVPAPVLSPIMDSDFRADGGGRQLEFPSLSHIAPQWKFQLPEFMNHDRKCDCDLCTSHEYSRLLCEVTALFGVYNRLAGRGPDAVEFFEGAIRILDIVRERYSSVCRSLLVELVKIKIFIMHEYANYRSMTGDFAAASTLNALSFQYSKENDLPNQQECVEQRWAISKALAMEKEKETKREAEKATVKSNRVRVPRTAALHKSAIAPKTPASRKPVSATPSRQPQPLVFVDEEDDDDRPGRTATLPANELTPYPRQSRRVLFGEFVSPVKLPPKARREKKRTQTSTPPDIVMQTPSAIEKRSRKLGERKNLFEKQPLRAANPAPSAATDPLSKLTDRRDRRRAVSSREKENVVARK</sequence>
<feature type="compositionally biased region" description="Basic residues" evidence="1">
    <location>
        <begin position="1172"/>
        <end position="1181"/>
    </location>
</feature>
<evidence type="ECO:0000313" key="3">
    <source>
        <dbReference type="Proteomes" id="UP001367676"/>
    </source>
</evidence>
<evidence type="ECO:0000313" key="2">
    <source>
        <dbReference type="EMBL" id="KAK7598074.1"/>
    </source>
</evidence>
<accession>A0AAN9TZ93</accession>